<dbReference type="PANTHER" id="PTHR22960:SF0">
    <property type="entry name" value="MOLYBDENUM COFACTOR BIOSYNTHESIS PROTEIN 1"/>
    <property type="match status" value="1"/>
</dbReference>
<dbReference type="AlphaFoldDB" id="X0V4X6"/>
<evidence type="ECO:0000256" key="7">
    <source>
        <dbReference type="ARBA" id="ARBA00023150"/>
    </source>
</evidence>
<dbReference type="GO" id="GO:0051539">
    <property type="term" value="F:4 iron, 4 sulfur cluster binding"/>
    <property type="evidence" value="ECO:0007669"/>
    <property type="project" value="UniProtKB-KW"/>
</dbReference>
<dbReference type="PROSITE" id="PS51918">
    <property type="entry name" value="RADICAL_SAM"/>
    <property type="match status" value="1"/>
</dbReference>
<evidence type="ECO:0000256" key="2">
    <source>
        <dbReference type="ARBA" id="ARBA00022723"/>
    </source>
</evidence>
<dbReference type="InterPro" id="IPR058240">
    <property type="entry name" value="rSAM_sf"/>
</dbReference>
<name>X0V4X6_9ZZZZ</name>
<dbReference type="CDD" id="cd01335">
    <property type="entry name" value="Radical_SAM"/>
    <property type="match status" value="1"/>
</dbReference>
<dbReference type="EMBL" id="BARS01026962">
    <property type="protein sequence ID" value="GAG06432.1"/>
    <property type="molecule type" value="Genomic_DNA"/>
</dbReference>
<keyword evidence="1" id="KW-0949">S-adenosyl-L-methionine</keyword>
<dbReference type="CDD" id="cd21117">
    <property type="entry name" value="Twitch_MoaA"/>
    <property type="match status" value="1"/>
</dbReference>
<evidence type="ECO:0000256" key="1">
    <source>
        <dbReference type="ARBA" id="ARBA00022691"/>
    </source>
</evidence>
<dbReference type="InterPro" id="IPR007197">
    <property type="entry name" value="rSAM"/>
</dbReference>
<feature type="non-terminal residue" evidence="9">
    <location>
        <position position="1"/>
    </location>
</feature>
<dbReference type="SUPFAM" id="SSF102114">
    <property type="entry name" value="Radical SAM enzymes"/>
    <property type="match status" value="1"/>
</dbReference>
<keyword evidence="4" id="KW-0408">Iron</keyword>
<comment type="caution">
    <text evidence="9">The sequence shown here is derived from an EMBL/GenBank/DDBJ whole genome shotgun (WGS) entry which is preliminary data.</text>
</comment>
<dbReference type="InterPro" id="IPR013785">
    <property type="entry name" value="Aldolase_TIM"/>
</dbReference>
<dbReference type="GO" id="GO:0061799">
    <property type="term" value="F:cyclic pyranopterin monophosphate synthase activity"/>
    <property type="evidence" value="ECO:0007669"/>
    <property type="project" value="TreeGrafter"/>
</dbReference>
<evidence type="ECO:0000259" key="8">
    <source>
        <dbReference type="PROSITE" id="PS51918"/>
    </source>
</evidence>
<dbReference type="GO" id="GO:0046872">
    <property type="term" value="F:metal ion binding"/>
    <property type="evidence" value="ECO:0007669"/>
    <property type="project" value="UniProtKB-KW"/>
</dbReference>
<dbReference type="GO" id="GO:0061798">
    <property type="term" value="F:GTP 3',8'-cyclase activity"/>
    <property type="evidence" value="ECO:0007669"/>
    <property type="project" value="TreeGrafter"/>
</dbReference>
<keyword evidence="7" id="KW-0501">Molybdenum cofactor biosynthesis</keyword>
<evidence type="ECO:0000313" key="9">
    <source>
        <dbReference type="EMBL" id="GAG06432.1"/>
    </source>
</evidence>
<organism evidence="9">
    <name type="scientific">marine sediment metagenome</name>
    <dbReference type="NCBI Taxonomy" id="412755"/>
    <lineage>
        <taxon>unclassified sequences</taxon>
        <taxon>metagenomes</taxon>
        <taxon>ecological metagenomes</taxon>
    </lineage>
</organism>
<evidence type="ECO:0000256" key="5">
    <source>
        <dbReference type="ARBA" id="ARBA00023014"/>
    </source>
</evidence>
<accession>X0V4X6</accession>
<feature type="domain" description="Radical SAM core" evidence="8">
    <location>
        <begin position="1"/>
        <end position="122"/>
    </location>
</feature>
<evidence type="ECO:0000256" key="3">
    <source>
        <dbReference type="ARBA" id="ARBA00022741"/>
    </source>
</evidence>
<dbReference type="PANTHER" id="PTHR22960">
    <property type="entry name" value="MOLYBDOPTERIN COFACTOR SYNTHESIS PROTEIN A"/>
    <property type="match status" value="1"/>
</dbReference>
<reference evidence="9" key="1">
    <citation type="journal article" date="2014" name="Front. Microbiol.">
        <title>High frequency of phylogenetically diverse reductive dehalogenase-homologous genes in deep subseafloor sedimentary metagenomes.</title>
        <authorList>
            <person name="Kawai M."/>
            <person name="Futagami T."/>
            <person name="Toyoda A."/>
            <person name="Takaki Y."/>
            <person name="Nishi S."/>
            <person name="Hori S."/>
            <person name="Arai W."/>
            <person name="Tsubouchi T."/>
            <person name="Morono Y."/>
            <person name="Uchiyama I."/>
            <person name="Ito T."/>
            <person name="Fujiyama A."/>
            <person name="Inagaki F."/>
            <person name="Takami H."/>
        </authorList>
    </citation>
    <scope>NUCLEOTIDE SEQUENCE</scope>
    <source>
        <strain evidence="9">Expedition CK06-06</strain>
    </source>
</reference>
<sequence length="229" mass="25022">ILLPESAEELKAAGVQRINVSLDTLRPDRFEEIARRPRRFFDDTLHGLAAAEGAGFSPIKINTVMLRGLNDDEFAAFAALTRTRPWHVRFIELMPAGENLHLADRFISADEMLERVAELGGLEPVSGPIGNGPARYFQYGDAPGTVGVITPLSHNYCDRCNRVRLTADGQLRTCLFGSHQVDLKTPLRTHGNVLDAVGRALQDKQERHWLQIGTDTGSGGLAALSQVGG</sequence>
<dbReference type="Pfam" id="PF06463">
    <property type="entry name" value="Mob_synth_C"/>
    <property type="match status" value="1"/>
</dbReference>
<keyword evidence="6" id="KW-0342">GTP-binding</keyword>
<keyword evidence="2" id="KW-0479">Metal-binding</keyword>
<dbReference type="InterPro" id="IPR010505">
    <property type="entry name" value="MoaA_twitch"/>
</dbReference>
<gene>
    <name evidence="9" type="ORF">S01H1_42394</name>
</gene>
<evidence type="ECO:0000256" key="6">
    <source>
        <dbReference type="ARBA" id="ARBA00023134"/>
    </source>
</evidence>
<dbReference type="GO" id="GO:0006777">
    <property type="term" value="P:Mo-molybdopterin cofactor biosynthetic process"/>
    <property type="evidence" value="ECO:0007669"/>
    <property type="project" value="UniProtKB-KW"/>
</dbReference>
<keyword evidence="3" id="KW-0547">Nucleotide-binding</keyword>
<proteinExistence type="predicted"/>
<protein>
    <recommendedName>
        <fullName evidence="8">Radical SAM core domain-containing protein</fullName>
    </recommendedName>
</protein>
<evidence type="ECO:0000256" key="4">
    <source>
        <dbReference type="ARBA" id="ARBA00023004"/>
    </source>
</evidence>
<dbReference type="Gene3D" id="3.20.20.70">
    <property type="entry name" value="Aldolase class I"/>
    <property type="match status" value="1"/>
</dbReference>
<dbReference type="GO" id="GO:0005525">
    <property type="term" value="F:GTP binding"/>
    <property type="evidence" value="ECO:0007669"/>
    <property type="project" value="UniProtKB-KW"/>
</dbReference>
<dbReference type="Pfam" id="PF04055">
    <property type="entry name" value="Radical_SAM"/>
    <property type="match status" value="1"/>
</dbReference>
<keyword evidence="5" id="KW-0411">Iron-sulfur</keyword>
<dbReference type="InterPro" id="IPR050105">
    <property type="entry name" value="MoCo_biosynth_MoaA/MoaC"/>
</dbReference>